<dbReference type="EMBL" id="CP040916">
    <property type="protein sequence ID" value="QDQ11785.1"/>
    <property type="molecule type" value="Genomic_DNA"/>
</dbReference>
<reference evidence="3 5" key="2">
    <citation type="journal article" date="2019" name="J. Ind. Microbiol. Biotechnol.">
        <title>The complete genomic sequence of Streptomyces spectabilis NRRL-2792 and identification of secondary metabolite biosynthetic gene clusters.</title>
        <authorList>
            <person name="Sinha A."/>
            <person name="Phillips-Salemka S."/>
            <person name="Niraula T.A."/>
            <person name="Short K.A."/>
            <person name="Niraula N.P."/>
        </authorList>
    </citation>
    <scope>NUCLEOTIDE SEQUENCE [LARGE SCALE GENOMIC DNA]</scope>
    <source>
        <strain evidence="3 5">NRRL 2792</strain>
    </source>
</reference>
<feature type="signal peptide" evidence="1">
    <location>
        <begin position="1"/>
        <end position="23"/>
    </location>
</feature>
<dbReference type="Proteomes" id="UP000549009">
    <property type="component" value="Unassembled WGS sequence"/>
</dbReference>
<dbReference type="AlphaFoldDB" id="A0A516R822"/>
<evidence type="ECO:0000256" key="1">
    <source>
        <dbReference type="SAM" id="SignalP"/>
    </source>
</evidence>
<dbReference type="KEGG" id="sspb:CP982_17180"/>
<evidence type="ECO:0000313" key="5">
    <source>
        <dbReference type="Proteomes" id="UP000316806"/>
    </source>
</evidence>
<dbReference type="EMBL" id="CP023690">
    <property type="protein sequence ID" value="QEV60244.1"/>
    <property type="molecule type" value="Genomic_DNA"/>
</dbReference>
<dbReference type="Proteomes" id="UP000316806">
    <property type="component" value="Chromosome"/>
</dbReference>
<gene>
    <name evidence="4" type="ORF">CP982_17180</name>
    <name evidence="3" type="ORF">FH965_15410</name>
    <name evidence="2" type="ORF">FHS40_005475</name>
</gene>
<accession>A0A516R822</accession>
<proteinExistence type="predicted"/>
<reference evidence="2 7" key="3">
    <citation type="submission" date="2020-08" db="EMBL/GenBank/DDBJ databases">
        <title>Genomic Encyclopedia of Type Strains, Phase III (KMG-III): the genomes of soil and plant-associated and newly described type strains.</title>
        <authorList>
            <person name="Whitman W."/>
        </authorList>
    </citation>
    <scope>NUCLEOTIDE SEQUENCE [LARGE SCALE GENOMIC DNA]</scope>
    <source>
        <strain evidence="2 7">CECT 3146</strain>
    </source>
</reference>
<evidence type="ECO:0000313" key="2">
    <source>
        <dbReference type="EMBL" id="MBB5106371.1"/>
    </source>
</evidence>
<keyword evidence="7" id="KW-1185">Reference proteome</keyword>
<evidence type="ECO:0000313" key="3">
    <source>
        <dbReference type="EMBL" id="QDQ11785.1"/>
    </source>
</evidence>
<organism evidence="3 5">
    <name type="scientific">Streptomyces spectabilis</name>
    <dbReference type="NCBI Taxonomy" id="68270"/>
    <lineage>
        <taxon>Bacteria</taxon>
        <taxon>Bacillati</taxon>
        <taxon>Actinomycetota</taxon>
        <taxon>Actinomycetes</taxon>
        <taxon>Kitasatosporales</taxon>
        <taxon>Streptomycetaceae</taxon>
        <taxon>Streptomyces</taxon>
    </lineage>
</organism>
<dbReference type="Proteomes" id="UP000326505">
    <property type="component" value="Chromosome"/>
</dbReference>
<evidence type="ECO:0000313" key="4">
    <source>
        <dbReference type="EMBL" id="QEV60244.1"/>
    </source>
</evidence>
<name>A0A516R822_STRST</name>
<feature type="chain" id="PRO_5044617159" description="Secreted protein" evidence="1">
    <location>
        <begin position="24"/>
        <end position="132"/>
    </location>
</feature>
<dbReference type="PROSITE" id="PS51257">
    <property type="entry name" value="PROKAR_LIPOPROTEIN"/>
    <property type="match status" value="1"/>
</dbReference>
<sequence length="132" mass="14204">MAVRHRRVTVAITTALIAVPATLGLVACDPKDAVDCVKAADAVSDGADALRQAAQDAVLYPDRKSEKRFDKIRGDLDDIRRDHEDDEDISEAVDEMQKAVDNVEKAVDNGDKTPDLRPMANAAGKVTKACTS</sequence>
<dbReference type="OrthoDB" id="4304121at2"/>
<dbReference type="RefSeq" id="WP_144003670.1">
    <property type="nucleotide sequence ID" value="NZ_BMSQ01000011.1"/>
</dbReference>
<keyword evidence="1" id="KW-0732">Signal</keyword>
<evidence type="ECO:0000313" key="6">
    <source>
        <dbReference type="Proteomes" id="UP000326505"/>
    </source>
</evidence>
<evidence type="ECO:0008006" key="8">
    <source>
        <dbReference type="Google" id="ProtNLM"/>
    </source>
</evidence>
<protein>
    <recommendedName>
        <fullName evidence="8">Secreted protein</fullName>
    </recommendedName>
</protein>
<evidence type="ECO:0000313" key="7">
    <source>
        <dbReference type="Proteomes" id="UP000549009"/>
    </source>
</evidence>
<reference evidence="4 6" key="1">
    <citation type="submission" date="2017-09" db="EMBL/GenBank/DDBJ databases">
        <authorList>
            <person name="Lee N."/>
            <person name="Cho B.-K."/>
        </authorList>
    </citation>
    <scope>NUCLEOTIDE SEQUENCE [LARGE SCALE GENOMIC DNA]</scope>
    <source>
        <strain evidence="4 6">ATCC 27465</strain>
    </source>
</reference>
<dbReference type="EMBL" id="JACHJD010000009">
    <property type="protein sequence ID" value="MBB5106371.1"/>
    <property type="molecule type" value="Genomic_DNA"/>
</dbReference>